<comment type="caution">
    <text evidence="2">The sequence shown here is derived from an EMBL/GenBank/DDBJ whole genome shotgun (WGS) entry which is preliminary data.</text>
</comment>
<keyword evidence="3" id="KW-1185">Reference proteome</keyword>
<dbReference type="RefSeq" id="WP_022355565.1">
    <property type="nucleotide sequence ID" value="NZ_CABKSV010000033.1"/>
</dbReference>
<reference evidence="1" key="3">
    <citation type="submission" date="2023-01" db="EMBL/GenBank/DDBJ databases">
        <title>Human gut microbiome strain richness.</title>
        <authorList>
            <person name="Chen-Liaw A."/>
        </authorList>
    </citation>
    <scope>NUCLEOTIDE SEQUENCE</scope>
    <source>
        <strain evidence="1">D55st1_G4_D55t1_190419</strain>
    </source>
</reference>
<evidence type="ECO:0000313" key="1">
    <source>
        <dbReference type="EMBL" id="MDC0829219.1"/>
    </source>
</evidence>
<dbReference type="Gene3D" id="3.60.21.10">
    <property type="match status" value="1"/>
</dbReference>
<reference evidence="3" key="1">
    <citation type="submission" date="2017-04" db="EMBL/GenBank/DDBJ databases">
        <title>Function of individual gut microbiota members based on whole genome sequencing of pure cultures obtained from chicken caecum.</title>
        <authorList>
            <person name="Medvecky M."/>
            <person name="Cejkova D."/>
            <person name="Polansky O."/>
            <person name="Karasova D."/>
            <person name="Kubasova T."/>
            <person name="Cizek A."/>
            <person name="Rychlik I."/>
        </authorList>
    </citation>
    <scope>NUCLEOTIDE SEQUENCE [LARGE SCALE GENOMIC DNA]</scope>
    <source>
        <strain evidence="3">An178</strain>
    </source>
</reference>
<dbReference type="Proteomes" id="UP001220658">
    <property type="component" value="Unassembled WGS sequence"/>
</dbReference>
<dbReference type="EMBL" id="NFKM01000004">
    <property type="protein sequence ID" value="OUP61313.1"/>
    <property type="molecule type" value="Genomic_DNA"/>
</dbReference>
<evidence type="ECO:0000313" key="2">
    <source>
        <dbReference type="EMBL" id="OUP61313.1"/>
    </source>
</evidence>
<dbReference type="EMBL" id="JAQNCK010000042">
    <property type="protein sequence ID" value="MDC0829219.1"/>
    <property type="molecule type" value="Genomic_DNA"/>
</dbReference>
<evidence type="ECO:0000313" key="3">
    <source>
        <dbReference type="Proteomes" id="UP000195447"/>
    </source>
</evidence>
<sequence length="251" mass="29762">MIFITGDTHRELDIHTINPREFVEGRTLTRDDYVIICGDFGCIWDGGSGDRFWLNWLESEGWNTLFIDGNHENFDVLNQYPEETWHGGKVHRIRSNIFHLMRGEVFDIEGKSFFTFGGASSHDAQYRTEHQTWWKDELPTTSEIEHAYQTLEKHDWKVDYVLTHDIYRSHPLGNKYTCDMSLYGDGYHNVPDFLESIKNKLDYSYWFNGHYHTDEVHFTNQKPCITLFDRIINIEKVDDFINEKTGYKLDN</sequence>
<dbReference type="AlphaFoldDB" id="A0A1Y3VSW2"/>
<dbReference type="InterPro" id="IPR029052">
    <property type="entry name" value="Metallo-depent_PP-like"/>
</dbReference>
<dbReference type="SUPFAM" id="SSF56300">
    <property type="entry name" value="Metallo-dependent phosphatases"/>
    <property type="match status" value="1"/>
</dbReference>
<name>A0A1Y3VSW2_9FIRM</name>
<organism evidence="2 3">
    <name type="scientific">Faecalitalea cylindroides</name>
    <dbReference type="NCBI Taxonomy" id="39483"/>
    <lineage>
        <taxon>Bacteria</taxon>
        <taxon>Bacillati</taxon>
        <taxon>Bacillota</taxon>
        <taxon>Erysipelotrichia</taxon>
        <taxon>Erysipelotrichales</taxon>
        <taxon>Erysipelotrichaceae</taxon>
        <taxon>Faecalitalea</taxon>
    </lineage>
</organism>
<protein>
    <submittedName>
        <fullName evidence="1">Metallophosphoesterase</fullName>
    </submittedName>
</protein>
<gene>
    <name evidence="2" type="ORF">B5F14_03105</name>
    <name evidence="1" type="ORF">POG00_10985</name>
</gene>
<dbReference type="GeneID" id="79877202"/>
<reference evidence="2" key="2">
    <citation type="journal article" date="2018" name="BMC Genomics">
        <title>Whole genome sequencing and function prediction of 133 gut anaerobes isolated from chicken caecum in pure cultures.</title>
        <authorList>
            <person name="Medvecky M."/>
            <person name="Cejkova D."/>
            <person name="Polansky O."/>
            <person name="Karasova D."/>
            <person name="Kubasova T."/>
            <person name="Cizek A."/>
            <person name="Rychlik I."/>
        </authorList>
    </citation>
    <scope>NUCLEOTIDE SEQUENCE</scope>
    <source>
        <strain evidence="2">An178</strain>
    </source>
</reference>
<dbReference type="Proteomes" id="UP000195447">
    <property type="component" value="Unassembled WGS sequence"/>
</dbReference>
<proteinExistence type="predicted"/>
<accession>A0A1Y3VSW2</accession>